<evidence type="ECO:0000313" key="1">
    <source>
        <dbReference type="EMBL" id="MQM15272.1"/>
    </source>
</evidence>
<name>A0A843WXJ6_COLES</name>
<gene>
    <name evidence="1" type="ORF">Taro_048215</name>
</gene>
<sequence length="63" mass="6769">GFHFYVLFGVAASLAPLNTSPRVLSTVSGHLHAIEWEREVGSSARRLGGRVGGDARFFPASKQ</sequence>
<feature type="non-terminal residue" evidence="1">
    <location>
        <position position="63"/>
    </location>
</feature>
<protein>
    <submittedName>
        <fullName evidence="1">Uncharacterized protein</fullName>
    </submittedName>
</protein>
<accession>A0A843WXJ6</accession>
<evidence type="ECO:0000313" key="2">
    <source>
        <dbReference type="Proteomes" id="UP000652761"/>
    </source>
</evidence>
<dbReference type="AlphaFoldDB" id="A0A843WXJ6"/>
<comment type="caution">
    <text evidence="1">The sequence shown here is derived from an EMBL/GenBank/DDBJ whole genome shotgun (WGS) entry which is preliminary data.</text>
</comment>
<dbReference type="EMBL" id="NMUH01006443">
    <property type="protein sequence ID" value="MQM15272.1"/>
    <property type="molecule type" value="Genomic_DNA"/>
</dbReference>
<proteinExistence type="predicted"/>
<keyword evidence="2" id="KW-1185">Reference proteome</keyword>
<dbReference type="Proteomes" id="UP000652761">
    <property type="component" value="Unassembled WGS sequence"/>
</dbReference>
<reference evidence="1" key="1">
    <citation type="submission" date="2017-07" db="EMBL/GenBank/DDBJ databases">
        <title>Taro Niue Genome Assembly and Annotation.</title>
        <authorList>
            <person name="Atibalentja N."/>
            <person name="Keating K."/>
            <person name="Fields C.J."/>
        </authorList>
    </citation>
    <scope>NUCLEOTIDE SEQUENCE</scope>
    <source>
        <strain evidence="1">Niue_2</strain>
        <tissue evidence="1">Leaf</tissue>
    </source>
</reference>
<organism evidence="1 2">
    <name type="scientific">Colocasia esculenta</name>
    <name type="common">Wild taro</name>
    <name type="synonym">Arum esculentum</name>
    <dbReference type="NCBI Taxonomy" id="4460"/>
    <lineage>
        <taxon>Eukaryota</taxon>
        <taxon>Viridiplantae</taxon>
        <taxon>Streptophyta</taxon>
        <taxon>Embryophyta</taxon>
        <taxon>Tracheophyta</taxon>
        <taxon>Spermatophyta</taxon>
        <taxon>Magnoliopsida</taxon>
        <taxon>Liliopsida</taxon>
        <taxon>Araceae</taxon>
        <taxon>Aroideae</taxon>
        <taxon>Colocasieae</taxon>
        <taxon>Colocasia</taxon>
    </lineage>
</organism>